<dbReference type="OrthoDB" id="9805728at2"/>
<organism evidence="2 3">
    <name type="scientific">Mucilaginibacter gossypiicola</name>
    <dbReference type="NCBI Taxonomy" id="551995"/>
    <lineage>
        <taxon>Bacteria</taxon>
        <taxon>Pseudomonadati</taxon>
        <taxon>Bacteroidota</taxon>
        <taxon>Sphingobacteriia</taxon>
        <taxon>Sphingobacteriales</taxon>
        <taxon>Sphingobacteriaceae</taxon>
        <taxon>Mucilaginibacter</taxon>
    </lineage>
</organism>
<feature type="domain" description="Metallo-beta-lactamase" evidence="1">
    <location>
        <begin position="7"/>
        <end position="180"/>
    </location>
</feature>
<dbReference type="InterPro" id="IPR036866">
    <property type="entry name" value="RibonucZ/Hydroxyglut_hydro"/>
</dbReference>
<proteinExistence type="predicted"/>
<reference evidence="3" key="1">
    <citation type="submission" date="2016-10" db="EMBL/GenBank/DDBJ databases">
        <authorList>
            <person name="Varghese N."/>
            <person name="Submissions S."/>
        </authorList>
    </citation>
    <scope>NUCLEOTIDE SEQUENCE [LARGE SCALE GENOMIC DNA]</scope>
    <source>
        <strain evidence="3">Gh-48</strain>
    </source>
</reference>
<dbReference type="InterPro" id="IPR050114">
    <property type="entry name" value="UPF0173_UPF0282_UlaG_hydrolase"/>
</dbReference>
<gene>
    <name evidence="2" type="ORF">SAMN05192574_101768</name>
</gene>
<evidence type="ECO:0000313" key="2">
    <source>
        <dbReference type="EMBL" id="SEM77373.1"/>
    </source>
</evidence>
<dbReference type="PANTHER" id="PTHR43546">
    <property type="entry name" value="UPF0173 METAL-DEPENDENT HYDROLASE MJ1163-RELATED"/>
    <property type="match status" value="1"/>
</dbReference>
<protein>
    <submittedName>
        <fullName evidence="2">L-ascorbate metabolism protein UlaG, beta-lactamase superfamily</fullName>
    </submittedName>
</protein>
<keyword evidence="3" id="KW-1185">Reference proteome</keyword>
<accession>A0A1H8B3M7</accession>
<dbReference type="EMBL" id="FOCL01000001">
    <property type="protein sequence ID" value="SEM77373.1"/>
    <property type="molecule type" value="Genomic_DNA"/>
</dbReference>
<dbReference type="AlphaFoldDB" id="A0A1H8B3M7"/>
<evidence type="ECO:0000259" key="1">
    <source>
        <dbReference type="SMART" id="SM00849"/>
    </source>
</evidence>
<evidence type="ECO:0000313" key="3">
    <source>
        <dbReference type="Proteomes" id="UP000198942"/>
    </source>
</evidence>
<dbReference type="Gene3D" id="3.60.15.10">
    <property type="entry name" value="Ribonuclease Z/Hydroxyacylglutathione hydrolase-like"/>
    <property type="match status" value="1"/>
</dbReference>
<dbReference type="STRING" id="551995.SAMN05192574_101768"/>
<dbReference type="SUPFAM" id="SSF56281">
    <property type="entry name" value="Metallo-hydrolase/oxidoreductase"/>
    <property type="match status" value="1"/>
</dbReference>
<dbReference type="SMART" id="SM00849">
    <property type="entry name" value="Lactamase_B"/>
    <property type="match status" value="1"/>
</dbReference>
<dbReference type="Proteomes" id="UP000198942">
    <property type="component" value="Unassembled WGS sequence"/>
</dbReference>
<dbReference type="PANTHER" id="PTHR43546:SF3">
    <property type="entry name" value="UPF0173 METAL-DEPENDENT HYDROLASE MJ1163"/>
    <property type="match status" value="1"/>
</dbReference>
<sequence length="222" mass="25190">MKITKYIHSCLLFEKDGFKLLFDPGKFSFAEGLVKPDTFVDINAVIITHNHPDHLDTDNLRKIIELSQATIYTNAEVSQELEEAGLESIIVEEGEMTLGHFLLQVINVKHEPLLDSPAPDMQAYVIDRIVLHPVDSFDEKLNEYQGIPLLILPIMAPFTTELAVAGFADRIKPKEVMPVHDGYAKPFFLKQRYENYTEHFEKNNIKFYSAGEPGDAVVISQE</sequence>
<dbReference type="InterPro" id="IPR001279">
    <property type="entry name" value="Metallo-B-lactamas"/>
</dbReference>
<name>A0A1H8B3M7_9SPHI</name>
<dbReference type="Pfam" id="PF13483">
    <property type="entry name" value="Lactamase_B_3"/>
    <property type="match status" value="1"/>
</dbReference>